<dbReference type="InterPro" id="IPR051448">
    <property type="entry name" value="CdaR-like_regulators"/>
</dbReference>
<proteinExistence type="inferred from homology"/>
<dbReference type="InterPro" id="IPR041522">
    <property type="entry name" value="CdaR_GGDEF"/>
</dbReference>
<name>A0ABU2RXL4_9ACTN</name>
<comment type="caution">
    <text evidence="4">The sequence shown here is derived from an EMBL/GenBank/DDBJ whole genome shotgun (WGS) entry which is preliminary data.</text>
</comment>
<sequence>MSADEDPVRARYLAGWAAILAEVSRTGRRLDRDEIRGRRELGERAAREGIGLRELVRGHLAATRAAFRDLPGVAAAPGARQVRSAAESVLAAAEQAVDALAEGYGRAQLLAVRRDEAARREFIDDLLHGRGDPGDLSARALRFGLHLAHSHSVAVACGPQPYDDTHAVTRRAADMLEGRFGGQLILLATKDGRLVCIAPGSRPEIGEYFATTARASDGTPEQWRVALGRPRSGPGGIVESYEEARAALELAARMRLSTPVLRAAELLVFPVLTRDRQAMADLVRSVLGPLAGARGGAAPLVDTLDAYFDAGCVAAEAARRMSLSVRALTYRLARIHRLTGADPADPLQRYTLQTAVIGARLLGWPEQEI</sequence>
<dbReference type="RefSeq" id="WP_311615306.1">
    <property type="nucleotide sequence ID" value="NZ_JAVREV010000001.1"/>
</dbReference>
<evidence type="ECO:0000259" key="3">
    <source>
        <dbReference type="Pfam" id="PF17853"/>
    </source>
</evidence>
<evidence type="ECO:0000259" key="2">
    <source>
        <dbReference type="Pfam" id="PF13556"/>
    </source>
</evidence>
<organism evidence="4 5">
    <name type="scientific">Streptomyces johnsoniae</name>
    <dbReference type="NCBI Taxonomy" id="3075532"/>
    <lineage>
        <taxon>Bacteria</taxon>
        <taxon>Bacillati</taxon>
        <taxon>Actinomycetota</taxon>
        <taxon>Actinomycetes</taxon>
        <taxon>Kitasatosporales</taxon>
        <taxon>Streptomycetaceae</taxon>
        <taxon>Streptomyces</taxon>
    </lineage>
</organism>
<dbReference type="PANTHER" id="PTHR33744">
    <property type="entry name" value="CARBOHYDRATE DIACID REGULATOR"/>
    <property type="match status" value="1"/>
</dbReference>
<dbReference type="EMBL" id="JAVREV010000001">
    <property type="protein sequence ID" value="MDT0441489.1"/>
    <property type="molecule type" value="Genomic_DNA"/>
</dbReference>
<keyword evidence="5" id="KW-1185">Reference proteome</keyword>
<dbReference type="InterPro" id="IPR042070">
    <property type="entry name" value="PucR_C-HTH_sf"/>
</dbReference>
<dbReference type="InterPro" id="IPR025736">
    <property type="entry name" value="PucR_C-HTH_dom"/>
</dbReference>
<dbReference type="Proteomes" id="UP001183615">
    <property type="component" value="Unassembled WGS sequence"/>
</dbReference>
<dbReference type="Pfam" id="PF17853">
    <property type="entry name" value="GGDEF_2"/>
    <property type="match status" value="1"/>
</dbReference>
<evidence type="ECO:0000313" key="5">
    <source>
        <dbReference type="Proteomes" id="UP001183615"/>
    </source>
</evidence>
<accession>A0ABU2RXL4</accession>
<feature type="domain" description="PucR C-terminal helix-turn-helix" evidence="2">
    <location>
        <begin position="300"/>
        <end position="356"/>
    </location>
</feature>
<evidence type="ECO:0000256" key="1">
    <source>
        <dbReference type="ARBA" id="ARBA00006754"/>
    </source>
</evidence>
<dbReference type="Pfam" id="PF13556">
    <property type="entry name" value="HTH_30"/>
    <property type="match status" value="1"/>
</dbReference>
<dbReference type="Gene3D" id="1.10.10.2840">
    <property type="entry name" value="PucR C-terminal helix-turn-helix domain"/>
    <property type="match status" value="1"/>
</dbReference>
<gene>
    <name evidence="4" type="ORF">RM779_02575</name>
</gene>
<reference evidence="5" key="1">
    <citation type="submission" date="2023-07" db="EMBL/GenBank/DDBJ databases">
        <title>30 novel species of actinomycetes from the DSMZ collection.</title>
        <authorList>
            <person name="Nouioui I."/>
        </authorList>
    </citation>
    <scope>NUCLEOTIDE SEQUENCE [LARGE SCALE GENOMIC DNA]</scope>
    <source>
        <strain evidence="5">DSM 41886</strain>
    </source>
</reference>
<feature type="domain" description="CdaR GGDEF-like" evidence="3">
    <location>
        <begin position="129"/>
        <end position="250"/>
    </location>
</feature>
<comment type="similarity">
    <text evidence="1">Belongs to the CdaR family.</text>
</comment>
<dbReference type="PANTHER" id="PTHR33744:SF1">
    <property type="entry name" value="DNA-BINDING TRANSCRIPTIONAL ACTIVATOR ADER"/>
    <property type="match status" value="1"/>
</dbReference>
<evidence type="ECO:0000313" key="4">
    <source>
        <dbReference type="EMBL" id="MDT0441489.1"/>
    </source>
</evidence>
<protein>
    <submittedName>
        <fullName evidence="4">Helix-turn-helix domain-containing protein</fullName>
    </submittedName>
</protein>